<dbReference type="RefSeq" id="WP_003534502.1">
    <property type="nucleotide sequence ID" value="NZ_AP031443.1"/>
</dbReference>
<gene>
    <name evidence="3" type="ORF">DXB93_06860</name>
    <name evidence="2" type="ORF">PM738_07265</name>
</gene>
<reference evidence="3 4" key="1">
    <citation type="submission" date="2018-08" db="EMBL/GenBank/DDBJ databases">
        <title>A genome reference for cultivated species of the human gut microbiota.</title>
        <authorList>
            <person name="Zou Y."/>
            <person name="Xue W."/>
            <person name="Luo G."/>
        </authorList>
    </citation>
    <scope>NUCLEOTIDE SEQUENCE [LARGE SCALE GENOMIC DNA]</scope>
    <source>
        <strain evidence="3 4">OM06-4</strain>
    </source>
</reference>
<evidence type="ECO:0000256" key="1">
    <source>
        <dbReference type="SAM" id="Phobius"/>
    </source>
</evidence>
<dbReference type="EMBL" id="QUSL01000008">
    <property type="protein sequence ID" value="RGD86113.1"/>
    <property type="molecule type" value="Genomic_DNA"/>
</dbReference>
<evidence type="ECO:0000313" key="3">
    <source>
        <dbReference type="EMBL" id="RGD86113.1"/>
    </source>
</evidence>
<sequence length="147" mass="17563">MDKIKKDFIVIYLARNLLATFAITVFSFVYDITNYYNMLPLRAFIKIFADNFYTTAYFLLLWILNYLLFEIYKIVMDALKDRNKNHGKLVIKGKEMIAYGSIIPIVILVILLIIDFNQLFKLNFILLVIFMLLRSIKEEFKQRKNRL</sequence>
<dbReference type="Proteomes" id="UP000261032">
    <property type="component" value="Unassembled WGS sequence"/>
</dbReference>
<proteinExistence type="predicted"/>
<reference evidence="2" key="2">
    <citation type="submission" date="2023-01" db="EMBL/GenBank/DDBJ databases">
        <title>Human gut microbiome strain richness.</title>
        <authorList>
            <person name="Chen-Liaw A."/>
        </authorList>
    </citation>
    <scope>NUCLEOTIDE SEQUENCE</scope>
    <source>
        <strain evidence="2">1001217st2_G6_1001217B_191108</strain>
    </source>
</reference>
<dbReference type="Proteomes" id="UP001211987">
    <property type="component" value="Unassembled WGS sequence"/>
</dbReference>
<keyword evidence="1" id="KW-0472">Membrane</keyword>
<dbReference type="AlphaFoldDB" id="A0A3E3AEH3"/>
<evidence type="ECO:0000313" key="4">
    <source>
        <dbReference type="Proteomes" id="UP000261032"/>
    </source>
</evidence>
<dbReference type="GeneID" id="64196399"/>
<feature type="transmembrane region" description="Helical" evidence="1">
    <location>
        <begin position="52"/>
        <end position="75"/>
    </location>
</feature>
<comment type="caution">
    <text evidence="3">The sequence shown here is derived from an EMBL/GenBank/DDBJ whole genome shotgun (WGS) entry which is preliminary data.</text>
</comment>
<keyword evidence="1" id="KW-1133">Transmembrane helix</keyword>
<protein>
    <submittedName>
        <fullName evidence="3">Uncharacterized protein</fullName>
    </submittedName>
</protein>
<feature type="transmembrane region" description="Helical" evidence="1">
    <location>
        <begin position="120"/>
        <end position="136"/>
    </location>
</feature>
<feature type="transmembrane region" description="Helical" evidence="1">
    <location>
        <begin position="12"/>
        <end position="32"/>
    </location>
</feature>
<dbReference type="EMBL" id="JAQLKE010000009">
    <property type="protein sequence ID" value="MDB7083594.1"/>
    <property type="molecule type" value="Genomic_DNA"/>
</dbReference>
<keyword evidence="1" id="KW-0812">Transmembrane</keyword>
<accession>A0A3E3AEH3</accession>
<name>A0A3E3AEH3_9FIRM</name>
<organism evidence="3 4">
    <name type="scientific">Thomasclavelia ramosa</name>
    <dbReference type="NCBI Taxonomy" id="1547"/>
    <lineage>
        <taxon>Bacteria</taxon>
        <taxon>Bacillati</taxon>
        <taxon>Bacillota</taxon>
        <taxon>Erysipelotrichia</taxon>
        <taxon>Erysipelotrichales</taxon>
        <taxon>Coprobacillaceae</taxon>
        <taxon>Thomasclavelia</taxon>
    </lineage>
</organism>
<evidence type="ECO:0000313" key="2">
    <source>
        <dbReference type="EMBL" id="MDB7083594.1"/>
    </source>
</evidence>
<feature type="transmembrane region" description="Helical" evidence="1">
    <location>
        <begin position="96"/>
        <end position="114"/>
    </location>
</feature>